<dbReference type="AlphaFoldDB" id="A0ABD2QDF3"/>
<feature type="domain" description="BRCT" evidence="1">
    <location>
        <begin position="58"/>
        <end position="105"/>
    </location>
</feature>
<protein>
    <recommendedName>
        <fullName evidence="1">BRCT domain-containing protein</fullName>
    </recommendedName>
</protein>
<dbReference type="Proteomes" id="UP001626550">
    <property type="component" value="Unassembled WGS sequence"/>
</dbReference>
<dbReference type="InterPro" id="IPR036420">
    <property type="entry name" value="BRCT_dom_sf"/>
</dbReference>
<gene>
    <name evidence="2" type="ORF">Ciccas_003835</name>
</gene>
<evidence type="ECO:0000259" key="1">
    <source>
        <dbReference type="PROSITE" id="PS50172"/>
    </source>
</evidence>
<dbReference type="InterPro" id="IPR001357">
    <property type="entry name" value="BRCT_dom"/>
</dbReference>
<dbReference type="SUPFAM" id="SSF52113">
    <property type="entry name" value="BRCT domain"/>
    <property type="match status" value="1"/>
</dbReference>
<evidence type="ECO:0000313" key="2">
    <source>
        <dbReference type="EMBL" id="KAL3317510.1"/>
    </source>
</evidence>
<organism evidence="2 3">
    <name type="scientific">Cichlidogyrus casuarinus</name>
    <dbReference type="NCBI Taxonomy" id="1844966"/>
    <lineage>
        <taxon>Eukaryota</taxon>
        <taxon>Metazoa</taxon>
        <taxon>Spiralia</taxon>
        <taxon>Lophotrochozoa</taxon>
        <taxon>Platyhelminthes</taxon>
        <taxon>Monogenea</taxon>
        <taxon>Monopisthocotylea</taxon>
        <taxon>Dactylogyridea</taxon>
        <taxon>Ancyrocephalidae</taxon>
        <taxon>Cichlidogyrus</taxon>
    </lineage>
</organism>
<dbReference type="Pfam" id="PF00533">
    <property type="entry name" value="BRCT"/>
    <property type="match status" value="1"/>
</dbReference>
<dbReference type="Gene3D" id="3.40.50.10190">
    <property type="entry name" value="BRCT domain"/>
    <property type="match status" value="1"/>
</dbReference>
<evidence type="ECO:0000313" key="3">
    <source>
        <dbReference type="Proteomes" id="UP001626550"/>
    </source>
</evidence>
<keyword evidence="3" id="KW-1185">Reference proteome</keyword>
<proteinExistence type="predicted"/>
<accession>A0ABD2QDF3</accession>
<reference evidence="2 3" key="1">
    <citation type="submission" date="2024-11" db="EMBL/GenBank/DDBJ databases">
        <title>Adaptive evolution of stress response genes in parasites aligns with host niche diversity.</title>
        <authorList>
            <person name="Hahn C."/>
            <person name="Resl P."/>
        </authorList>
    </citation>
    <scope>NUCLEOTIDE SEQUENCE [LARGE SCALE GENOMIC DNA]</scope>
    <source>
        <strain evidence="2">EGGRZ-B1_66</strain>
        <tissue evidence="2">Body</tissue>
    </source>
</reference>
<comment type="caution">
    <text evidence="2">The sequence shown here is derived from an EMBL/GenBank/DDBJ whole genome shotgun (WGS) entry which is preliminary data.</text>
</comment>
<dbReference type="CDD" id="cd17744">
    <property type="entry name" value="BRCT_MDC1_rpt1"/>
    <property type="match status" value="1"/>
</dbReference>
<name>A0ABD2QDF3_9PLAT</name>
<sequence length="193" mass="21605">MDDRQRNSMPLAKIIPDCDMDLTDSSTSSKRSKAMHNLLTAVRLAFSCSTVDMSKMTFGKKYPKLICYDAKTATHLVVEKPKRTLKLIIARARGIPVVSSAWLEDFEINLSGRYRPLDDGFVSENLIPPVIDYPINDPDNMLGPYYPTDPSNRNILLGWKIYLVPDHEIQPSTADLEYVATQLGASHSVITTS</sequence>
<dbReference type="PROSITE" id="PS50172">
    <property type="entry name" value="BRCT"/>
    <property type="match status" value="1"/>
</dbReference>
<dbReference type="EMBL" id="JBJKFK010000373">
    <property type="protein sequence ID" value="KAL3317510.1"/>
    <property type="molecule type" value="Genomic_DNA"/>
</dbReference>